<dbReference type="Gene3D" id="3.40.50.720">
    <property type="entry name" value="NAD(P)-binding Rossmann-like Domain"/>
    <property type="match status" value="1"/>
</dbReference>
<proteinExistence type="inferred from homology"/>
<dbReference type="PRINTS" id="PR00081">
    <property type="entry name" value="GDHRDH"/>
</dbReference>
<dbReference type="InterPro" id="IPR002347">
    <property type="entry name" value="SDR_fam"/>
</dbReference>
<dbReference type="EMBL" id="MU404352">
    <property type="protein sequence ID" value="KAI1615615.1"/>
    <property type="molecule type" value="Genomic_DNA"/>
</dbReference>
<accession>A0AAN6DZX7</accession>
<dbReference type="Pfam" id="PF00106">
    <property type="entry name" value="adh_short"/>
    <property type="match status" value="1"/>
</dbReference>
<dbReference type="InterPro" id="IPR036291">
    <property type="entry name" value="NAD(P)-bd_dom_sf"/>
</dbReference>
<evidence type="ECO:0000313" key="3">
    <source>
        <dbReference type="EMBL" id="KAI1615615.1"/>
    </source>
</evidence>
<dbReference type="SUPFAM" id="SSF51735">
    <property type="entry name" value="NAD(P)-binding Rossmann-fold domains"/>
    <property type="match status" value="1"/>
</dbReference>
<dbReference type="Proteomes" id="UP001203852">
    <property type="component" value="Unassembled WGS sequence"/>
</dbReference>
<keyword evidence="2" id="KW-0521">NADP</keyword>
<comment type="caution">
    <text evidence="3">The sequence shown here is derived from an EMBL/GenBank/DDBJ whole genome shotgun (WGS) entry which is preliminary data.</text>
</comment>
<evidence type="ECO:0008006" key="5">
    <source>
        <dbReference type="Google" id="ProtNLM"/>
    </source>
</evidence>
<name>A0AAN6DZX7_9EURO</name>
<dbReference type="PANTHER" id="PTHR43544">
    <property type="entry name" value="SHORT-CHAIN DEHYDROGENASE/REDUCTASE"/>
    <property type="match status" value="1"/>
</dbReference>
<evidence type="ECO:0000256" key="1">
    <source>
        <dbReference type="ARBA" id="ARBA00006484"/>
    </source>
</evidence>
<dbReference type="GO" id="GO:0005737">
    <property type="term" value="C:cytoplasm"/>
    <property type="evidence" value="ECO:0007669"/>
    <property type="project" value="TreeGrafter"/>
</dbReference>
<evidence type="ECO:0000313" key="4">
    <source>
        <dbReference type="Proteomes" id="UP001203852"/>
    </source>
</evidence>
<organism evidence="3 4">
    <name type="scientific">Exophiala viscosa</name>
    <dbReference type="NCBI Taxonomy" id="2486360"/>
    <lineage>
        <taxon>Eukaryota</taxon>
        <taxon>Fungi</taxon>
        <taxon>Dikarya</taxon>
        <taxon>Ascomycota</taxon>
        <taxon>Pezizomycotina</taxon>
        <taxon>Eurotiomycetes</taxon>
        <taxon>Chaetothyriomycetidae</taxon>
        <taxon>Chaetothyriales</taxon>
        <taxon>Herpotrichiellaceae</taxon>
        <taxon>Exophiala</taxon>
    </lineage>
</organism>
<dbReference type="PANTHER" id="PTHR43544:SF32">
    <property type="entry name" value="CHAIN DEHYDROGENASE, PUTATIVE (AFU_ORTHOLOGUE AFUA_5G01530)-RELATED"/>
    <property type="match status" value="1"/>
</dbReference>
<protein>
    <recommendedName>
        <fullName evidence="5">Short chain dehydrogenase</fullName>
    </recommendedName>
</protein>
<dbReference type="GO" id="GO:0016491">
    <property type="term" value="F:oxidoreductase activity"/>
    <property type="evidence" value="ECO:0007669"/>
    <property type="project" value="TreeGrafter"/>
</dbReference>
<evidence type="ECO:0000256" key="2">
    <source>
        <dbReference type="ARBA" id="ARBA00022857"/>
    </source>
</evidence>
<dbReference type="InterPro" id="IPR020904">
    <property type="entry name" value="Sc_DH/Rdtase_CS"/>
</dbReference>
<reference evidence="3" key="1">
    <citation type="journal article" date="2022" name="bioRxiv">
        <title>Deciphering the potential niche of two novel black yeast fungi from a biological soil crust based on their genomes, phenotypes, and melanin regulation.</title>
        <authorList>
            <consortium name="DOE Joint Genome Institute"/>
            <person name="Carr E.C."/>
            <person name="Barton Q."/>
            <person name="Grambo S."/>
            <person name="Sullivan M."/>
            <person name="Renfro C.M."/>
            <person name="Kuo A."/>
            <person name="Pangilinan J."/>
            <person name="Lipzen A."/>
            <person name="Keymanesh K."/>
            <person name="Savage E."/>
            <person name="Barry K."/>
            <person name="Grigoriev I.V."/>
            <person name="Riekhof W.R."/>
            <person name="Harris S.S."/>
        </authorList>
    </citation>
    <scope>NUCLEOTIDE SEQUENCE</scope>
    <source>
        <strain evidence="3">JF 03-4F</strain>
    </source>
</reference>
<dbReference type="AlphaFoldDB" id="A0AAN6DZX7"/>
<sequence>MATPTQTVVLITGANQGLGYEAVKKLAAEQVDYIILLGSRNLENGKKAASTIVDLAKGTSVVPITIDIDSDDSVHEAATKVQETYGRLDVLFNNAAIGDAEGTLRQKMRSIIETNLISSAVTTEAFMPLLRKSQAPRLLFMSSGIGSIGNILDPNFPMYGLDNKPYSTSKAALNMLAAIYSVQYGKEGFKVNVICPGFRATRMNGFDEMAAKAEDGVILACELIVRTDKEGPHGTFAAQDYGSWPW</sequence>
<dbReference type="InterPro" id="IPR051468">
    <property type="entry name" value="Fungal_SecMetab_SDRs"/>
</dbReference>
<dbReference type="GO" id="GO:0019748">
    <property type="term" value="P:secondary metabolic process"/>
    <property type="evidence" value="ECO:0007669"/>
    <property type="project" value="TreeGrafter"/>
</dbReference>
<dbReference type="PROSITE" id="PS00061">
    <property type="entry name" value="ADH_SHORT"/>
    <property type="match status" value="1"/>
</dbReference>
<keyword evidence="4" id="KW-1185">Reference proteome</keyword>
<gene>
    <name evidence="3" type="ORF">EDD36DRAFT_463117</name>
</gene>
<comment type="similarity">
    <text evidence="1">Belongs to the short-chain dehydrogenases/reductases (SDR) family.</text>
</comment>